<dbReference type="Gene3D" id="3.40.630.190">
    <property type="entry name" value="LCP protein"/>
    <property type="match status" value="1"/>
</dbReference>
<dbReference type="Pfam" id="PF03816">
    <property type="entry name" value="LytR_cpsA_psr"/>
    <property type="match status" value="1"/>
</dbReference>
<evidence type="ECO:0000259" key="3">
    <source>
        <dbReference type="Pfam" id="PF03816"/>
    </source>
</evidence>
<dbReference type="Proteomes" id="UP000034320">
    <property type="component" value="Unassembled WGS sequence"/>
</dbReference>
<gene>
    <name evidence="4" type="ORF">UV09_C0018G0031</name>
</gene>
<dbReference type="InterPro" id="IPR050922">
    <property type="entry name" value="LytR/CpsA/Psr_CW_biosynth"/>
</dbReference>
<name>A0A0G0ZC90_9BACT</name>
<dbReference type="InterPro" id="IPR004474">
    <property type="entry name" value="LytR_CpsA_psr"/>
</dbReference>
<dbReference type="PANTHER" id="PTHR33392">
    <property type="entry name" value="POLYISOPRENYL-TEICHOIC ACID--PEPTIDOGLYCAN TEICHOIC ACID TRANSFERASE TAGU"/>
    <property type="match status" value="1"/>
</dbReference>
<dbReference type="AlphaFoldDB" id="A0A0G0ZC90"/>
<evidence type="ECO:0000256" key="2">
    <source>
        <dbReference type="SAM" id="Phobius"/>
    </source>
</evidence>
<sequence length="363" mass="39833">MTGYQSLFRQKSKGKTSRQKFLAGAVILTAVLCGFITVKTLFIKKEAAVTLPQVISETQQRQGGISADVKTLGLLLLGYGGAGHEGGNLTDVLQVIFIDFAKARIALISIPRDLWVTLPNGKSTKINGAFSSFGKEGSASLKQFISKISGLKIDYYAGMDFVGFERTVGINLKGIEVDVAETLDDPWYPIRGNELETCGMTPQEVAEVSAKYSGFELERQFPCRYKHLLFEKGKVVMQGGEALAYVRSRHGSSAGDISRGKRQQEVLLALRKKILSIESLDNLPSFFSDLSKNITTDLDSEVIKFLIPAIQNAKDFEVVRINLSTENVLKADSTSGGGAILIPKEGPNRWLDVQKFLKEEINK</sequence>
<evidence type="ECO:0000313" key="4">
    <source>
        <dbReference type="EMBL" id="KKS46355.1"/>
    </source>
</evidence>
<proteinExistence type="inferred from homology"/>
<protein>
    <submittedName>
        <fullName evidence="4">Cell envelope-related transcriptional attenuator</fullName>
    </submittedName>
</protein>
<keyword evidence="2" id="KW-0812">Transmembrane</keyword>
<dbReference type="PANTHER" id="PTHR33392:SF6">
    <property type="entry name" value="POLYISOPRENYL-TEICHOIC ACID--PEPTIDOGLYCAN TEICHOIC ACID TRANSFERASE TAGU"/>
    <property type="match status" value="1"/>
</dbReference>
<dbReference type="EMBL" id="LCDD01000018">
    <property type="protein sequence ID" value="KKS46355.1"/>
    <property type="molecule type" value="Genomic_DNA"/>
</dbReference>
<keyword evidence="2" id="KW-1133">Transmembrane helix</keyword>
<evidence type="ECO:0000256" key="1">
    <source>
        <dbReference type="ARBA" id="ARBA00006068"/>
    </source>
</evidence>
<reference evidence="4 5" key="1">
    <citation type="journal article" date="2015" name="Nature">
        <title>rRNA introns, odd ribosomes, and small enigmatic genomes across a large radiation of phyla.</title>
        <authorList>
            <person name="Brown C.T."/>
            <person name="Hug L.A."/>
            <person name="Thomas B.C."/>
            <person name="Sharon I."/>
            <person name="Castelle C.J."/>
            <person name="Singh A."/>
            <person name="Wilkins M.J."/>
            <person name="Williams K.H."/>
            <person name="Banfield J.F."/>
        </authorList>
    </citation>
    <scope>NUCLEOTIDE SEQUENCE [LARGE SCALE GENOMIC DNA]</scope>
</reference>
<feature type="transmembrane region" description="Helical" evidence="2">
    <location>
        <begin position="21"/>
        <end position="42"/>
    </location>
</feature>
<organism evidence="4 5">
    <name type="scientific">Candidatus Gottesmanbacteria bacterium GW2011_GWA2_42_18</name>
    <dbReference type="NCBI Taxonomy" id="1618442"/>
    <lineage>
        <taxon>Bacteria</taxon>
        <taxon>Candidatus Gottesmaniibacteriota</taxon>
    </lineage>
</organism>
<comment type="similarity">
    <text evidence="1">Belongs to the LytR/CpsA/Psr (LCP) family.</text>
</comment>
<evidence type="ECO:0000313" key="5">
    <source>
        <dbReference type="Proteomes" id="UP000034320"/>
    </source>
</evidence>
<accession>A0A0G0ZC90</accession>
<feature type="domain" description="Cell envelope-related transcriptional attenuator" evidence="3">
    <location>
        <begin position="90"/>
        <end position="275"/>
    </location>
</feature>
<keyword evidence="2" id="KW-0472">Membrane</keyword>
<comment type="caution">
    <text evidence="4">The sequence shown here is derived from an EMBL/GenBank/DDBJ whole genome shotgun (WGS) entry which is preliminary data.</text>
</comment>